<feature type="compositionally biased region" description="Low complexity" evidence="13">
    <location>
        <begin position="432"/>
        <end position="443"/>
    </location>
</feature>
<evidence type="ECO:0000256" key="13">
    <source>
        <dbReference type="SAM" id="MobiDB-lite"/>
    </source>
</evidence>
<comment type="caution">
    <text evidence="15">The sequence shown here is derived from an EMBL/GenBank/DDBJ whole genome shotgun (WGS) entry which is preliminary data.</text>
</comment>
<dbReference type="PANTHER" id="PTHR22938">
    <property type="entry name" value="ZINC FINGER PROTEIN 598"/>
    <property type="match status" value="1"/>
</dbReference>
<feature type="compositionally biased region" description="Basic residues" evidence="13">
    <location>
        <begin position="47"/>
        <end position="56"/>
    </location>
</feature>
<dbReference type="InterPro" id="IPR041888">
    <property type="entry name" value="RING-HC_ZNF598/HEL2"/>
</dbReference>
<organism evidence="15 16">
    <name type="scientific">Naganishia liquefaciens</name>
    <dbReference type="NCBI Taxonomy" id="104408"/>
    <lineage>
        <taxon>Eukaryota</taxon>
        <taxon>Fungi</taxon>
        <taxon>Dikarya</taxon>
        <taxon>Basidiomycota</taxon>
        <taxon>Agaricomycotina</taxon>
        <taxon>Tremellomycetes</taxon>
        <taxon>Filobasidiales</taxon>
        <taxon>Filobasidiaceae</taxon>
        <taxon>Naganishia</taxon>
    </lineage>
</organism>
<dbReference type="GO" id="GO:0005737">
    <property type="term" value="C:cytoplasm"/>
    <property type="evidence" value="ECO:0007669"/>
    <property type="project" value="UniProtKB-SubCell"/>
</dbReference>
<comment type="catalytic activity">
    <reaction evidence="1">
        <text>S-ubiquitinyl-[E2 ubiquitin-conjugating enzyme]-L-cysteine + [acceptor protein]-L-lysine = [E2 ubiquitin-conjugating enzyme]-L-cysteine + N(6)-ubiquitinyl-[acceptor protein]-L-lysine.</text>
        <dbReference type="EC" id="2.3.2.27"/>
    </reaction>
</comment>
<dbReference type="GO" id="GO:0043022">
    <property type="term" value="F:ribosome binding"/>
    <property type="evidence" value="ECO:0007669"/>
    <property type="project" value="TreeGrafter"/>
</dbReference>
<comment type="pathway">
    <text evidence="3">Protein modification; protein ubiquitination.</text>
</comment>
<dbReference type="Pfam" id="PF25447">
    <property type="entry name" value="RING_ZNF598"/>
    <property type="match status" value="1"/>
</dbReference>
<keyword evidence="5" id="KW-0963">Cytoplasm</keyword>
<proteinExistence type="inferred from homology"/>
<dbReference type="InterPro" id="IPR056437">
    <property type="entry name" value="Znf-C2H2_ZNF598/HEL2"/>
</dbReference>
<dbReference type="Proteomes" id="UP000620104">
    <property type="component" value="Unassembled WGS sequence"/>
</dbReference>
<evidence type="ECO:0000256" key="6">
    <source>
        <dbReference type="ARBA" id="ARBA00022553"/>
    </source>
</evidence>
<evidence type="ECO:0000256" key="1">
    <source>
        <dbReference type="ARBA" id="ARBA00000900"/>
    </source>
</evidence>
<reference evidence="15" key="1">
    <citation type="submission" date="2020-07" db="EMBL/GenBank/DDBJ databases">
        <title>Draft Genome Sequence of a Deep-Sea Yeast, Naganishia (Cryptococcus) liquefaciens strain N6.</title>
        <authorList>
            <person name="Han Y.W."/>
            <person name="Kajitani R."/>
            <person name="Morimoto H."/>
            <person name="Parhat M."/>
            <person name="Tsubouchi H."/>
            <person name="Bakenova O."/>
            <person name="Ogata M."/>
            <person name="Argunhan B."/>
            <person name="Aoki R."/>
            <person name="Kajiwara S."/>
            <person name="Itoh T."/>
            <person name="Iwasaki H."/>
        </authorList>
    </citation>
    <scope>NUCLEOTIDE SEQUENCE</scope>
    <source>
        <strain evidence="15">N6</strain>
    </source>
</reference>
<sequence>MARRRQAFNSDLSSYADPETNTNPANRTAANAAPSQQQQQQQQQQHQHQRHPRHVRAPGPVHAKVAHDVDVKTVKTEGEPEAQVIAPAEEMDGLAIDGDEDQGEEEGTTDDEGKVAPPLPSVGDEETCFICAEKITYFAVGVCGHTTCHICAIRLRVFYKKLDCTFCKTVLPSLLFTTSADTPFPTTPPDSNLPPGQLDMKAYEFSDAKLGIVFENAEMMEATLLLLRFNCPSPNCSFMAAGWDGLEKHTLAVHGSVLCHLCRRQLSRFAHEQVLYPPHLLGLHDPSRISRGHRPRPRNKAEEQMVASWGAPHPMCEFCHEAFFGADELFKHMRNKHEECFVCKDQGQRDVYFRDYPKLEAHFNHSHFPCTEQICLDKKFVVFGSEVDLKAHQVAEHGAKMNSKDRHRARQIDVGFIHFGPEDSFIPPEPTAAQRRANAQLNRSHGETSEQFSRAPRGGRHAAPQAQQLPQPPNDREARRKFERQLTENRQVGGPSSGSAQPAAEAPDAAVAAQHARLMDLVMTMVDYSEPKMAAFRNSVRAFKSNEAPARDMIYTIYSVLNSDQESTVRIAKDVAGLFASDAEKQKSVLEAINEFKIDRRNEFPTLGDGPTGVGTEFAGITSGRILSAKRVTQPGSNNNAIWDRVERAAASAPVNRPISTGPGGRKVPGATPAFPALGAGKAVKASGASATPWAGRTPTPAAKSGFPSLQTSAVPVAPVPRSVNYSTTSANGQKKAPKPPSAAAFPGLPSTSGGSGLTSAERQALFGKSDTAQLISRMRGDGQTSPVGWGATTPPAEASEVASNGQSGQGQGQVQAGGGGGKKKAKKQTLFTVSASGR</sequence>
<dbReference type="GO" id="GO:0072344">
    <property type="term" value="P:rescue of stalled ribosome"/>
    <property type="evidence" value="ECO:0007669"/>
    <property type="project" value="InterPro"/>
</dbReference>
<keyword evidence="6" id="KW-0597">Phosphoprotein</keyword>
<dbReference type="PROSITE" id="PS00028">
    <property type="entry name" value="ZINC_FINGER_C2H2_1"/>
    <property type="match status" value="1"/>
</dbReference>
<dbReference type="EMBL" id="BLZA01000009">
    <property type="protein sequence ID" value="GHJ84920.1"/>
    <property type="molecule type" value="Genomic_DNA"/>
</dbReference>
<evidence type="ECO:0000256" key="5">
    <source>
        <dbReference type="ARBA" id="ARBA00022490"/>
    </source>
</evidence>
<dbReference type="EC" id="2.3.2.27" evidence="4"/>
<feature type="compositionally biased region" description="Acidic residues" evidence="13">
    <location>
        <begin position="97"/>
        <end position="110"/>
    </location>
</feature>
<evidence type="ECO:0000256" key="8">
    <source>
        <dbReference type="ARBA" id="ARBA00022723"/>
    </source>
</evidence>
<dbReference type="InterPro" id="IPR013083">
    <property type="entry name" value="Znf_RING/FYVE/PHD"/>
</dbReference>
<evidence type="ECO:0000256" key="10">
    <source>
        <dbReference type="ARBA" id="ARBA00022833"/>
    </source>
</evidence>
<feature type="compositionally biased region" description="Polar residues" evidence="13">
    <location>
        <begin position="830"/>
        <end position="839"/>
    </location>
</feature>
<feature type="domain" description="RING-type" evidence="14">
    <location>
        <begin position="128"/>
        <end position="168"/>
    </location>
</feature>
<keyword evidence="7" id="KW-0808">Transferase</keyword>
<feature type="region of interest" description="Disordered" evidence="13">
    <location>
        <begin position="420"/>
        <end position="508"/>
    </location>
</feature>
<accession>A0A8H3TPP8</accession>
<feature type="compositionally biased region" description="Gly residues" evidence="13">
    <location>
        <begin position="808"/>
        <end position="821"/>
    </location>
</feature>
<evidence type="ECO:0000256" key="4">
    <source>
        <dbReference type="ARBA" id="ARBA00012483"/>
    </source>
</evidence>
<evidence type="ECO:0000313" key="16">
    <source>
        <dbReference type="Proteomes" id="UP000620104"/>
    </source>
</evidence>
<feature type="region of interest" description="Disordered" evidence="13">
    <location>
        <begin position="654"/>
        <end position="674"/>
    </location>
</feature>
<evidence type="ECO:0000256" key="11">
    <source>
        <dbReference type="ARBA" id="ARBA00035113"/>
    </source>
</evidence>
<dbReference type="InterPro" id="IPR013087">
    <property type="entry name" value="Znf_C2H2_type"/>
</dbReference>
<gene>
    <name evidence="15" type="ORF">NliqN6_1322</name>
</gene>
<dbReference type="PANTHER" id="PTHR22938:SF0">
    <property type="entry name" value="E3 UBIQUITIN-PROTEIN LIGASE ZNF598"/>
    <property type="match status" value="1"/>
</dbReference>
<feature type="region of interest" description="Disordered" evidence="13">
    <location>
        <begin position="97"/>
        <end position="119"/>
    </location>
</feature>
<evidence type="ECO:0000259" key="14">
    <source>
        <dbReference type="PROSITE" id="PS50089"/>
    </source>
</evidence>
<evidence type="ECO:0000313" key="15">
    <source>
        <dbReference type="EMBL" id="GHJ84920.1"/>
    </source>
</evidence>
<keyword evidence="8" id="KW-0479">Metal-binding</keyword>
<evidence type="ECO:0000256" key="2">
    <source>
        <dbReference type="ARBA" id="ARBA00004496"/>
    </source>
</evidence>
<comment type="subcellular location">
    <subcellularLocation>
        <location evidence="2">Cytoplasm</location>
    </subcellularLocation>
</comment>
<protein>
    <recommendedName>
        <fullName evidence="4">RING-type E3 ubiquitin transferase</fullName>
        <ecNumber evidence="4">2.3.2.27</ecNumber>
    </recommendedName>
</protein>
<feature type="region of interest" description="Disordered" evidence="13">
    <location>
        <begin position="725"/>
        <end position="759"/>
    </location>
</feature>
<comment type="similarity">
    <text evidence="11">Belongs to the ZNF598/HEL2 family.</text>
</comment>
<feature type="compositionally biased region" description="Low complexity" evidence="13">
    <location>
        <begin position="742"/>
        <end position="753"/>
    </location>
</feature>
<dbReference type="PROSITE" id="PS50089">
    <property type="entry name" value="ZF_RING_2"/>
    <property type="match status" value="1"/>
</dbReference>
<dbReference type="Pfam" id="PF23230">
    <property type="entry name" value="zf-C2H2_13"/>
    <property type="match status" value="1"/>
</dbReference>
<feature type="region of interest" description="Disordered" evidence="13">
    <location>
        <begin position="689"/>
        <end position="709"/>
    </location>
</feature>
<evidence type="ECO:0000256" key="3">
    <source>
        <dbReference type="ARBA" id="ARBA00004906"/>
    </source>
</evidence>
<dbReference type="InterPro" id="IPR044288">
    <property type="entry name" value="ZNF598/HEL2"/>
</dbReference>
<dbReference type="SUPFAM" id="SSF57850">
    <property type="entry name" value="RING/U-box"/>
    <property type="match status" value="1"/>
</dbReference>
<evidence type="ECO:0000256" key="9">
    <source>
        <dbReference type="ARBA" id="ARBA00022771"/>
    </source>
</evidence>
<keyword evidence="9 12" id="KW-0863">Zinc-finger</keyword>
<dbReference type="Pfam" id="PF23202">
    <property type="entry name" value="PAH_ZNF598"/>
    <property type="match status" value="1"/>
</dbReference>
<evidence type="ECO:0000256" key="12">
    <source>
        <dbReference type="PROSITE-ProRule" id="PRU00175"/>
    </source>
</evidence>
<dbReference type="Gene3D" id="3.30.40.10">
    <property type="entry name" value="Zinc/RING finger domain, C3HC4 (zinc finger)"/>
    <property type="match status" value="1"/>
</dbReference>
<keyword evidence="16" id="KW-1185">Reference proteome</keyword>
<keyword evidence="10" id="KW-0862">Zinc</keyword>
<dbReference type="GO" id="GO:0061630">
    <property type="term" value="F:ubiquitin protein ligase activity"/>
    <property type="evidence" value="ECO:0007669"/>
    <property type="project" value="UniProtKB-EC"/>
</dbReference>
<dbReference type="AlphaFoldDB" id="A0A8H3TPP8"/>
<dbReference type="GO" id="GO:0008270">
    <property type="term" value="F:zinc ion binding"/>
    <property type="evidence" value="ECO:0007669"/>
    <property type="project" value="UniProtKB-KW"/>
</dbReference>
<name>A0A8H3TPP8_9TREE</name>
<dbReference type="InterPro" id="IPR001841">
    <property type="entry name" value="Znf_RING"/>
</dbReference>
<evidence type="ECO:0000256" key="7">
    <source>
        <dbReference type="ARBA" id="ARBA00022679"/>
    </source>
</evidence>
<dbReference type="OrthoDB" id="3838338at2759"/>
<feature type="compositionally biased region" description="Basic and acidic residues" evidence="13">
    <location>
        <begin position="474"/>
        <end position="487"/>
    </location>
</feature>
<feature type="region of interest" description="Disordered" evidence="13">
    <location>
        <begin position="780"/>
        <end position="839"/>
    </location>
</feature>
<dbReference type="GO" id="GO:0016567">
    <property type="term" value="P:protein ubiquitination"/>
    <property type="evidence" value="ECO:0007669"/>
    <property type="project" value="TreeGrafter"/>
</dbReference>
<dbReference type="InterPro" id="IPR057634">
    <property type="entry name" value="PAH_ZNF598/HEL2"/>
</dbReference>
<dbReference type="SMART" id="SM00355">
    <property type="entry name" value="ZnF_C2H2"/>
    <property type="match status" value="4"/>
</dbReference>
<feature type="region of interest" description="Disordered" evidence="13">
    <location>
        <begin position="1"/>
        <end position="65"/>
    </location>
</feature>
<dbReference type="CDD" id="cd16615">
    <property type="entry name" value="RING-HC_ZNF598"/>
    <property type="match status" value="1"/>
</dbReference>
<feature type="compositionally biased region" description="Low complexity" evidence="13">
    <location>
        <begin position="18"/>
        <end position="46"/>
    </location>
</feature>